<evidence type="ECO:0000256" key="6">
    <source>
        <dbReference type="ARBA" id="ARBA00023135"/>
    </source>
</evidence>
<dbReference type="InterPro" id="IPR000897">
    <property type="entry name" value="SRP54_GTPase_dom"/>
</dbReference>
<dbReference type="SMART" id="SM00382">
    <property type="entry name" value="AAA"/>
    <property type="match status" value="1"/>
</dbReference>
<feature type="coiled-coil region" evidence="10">
    <location>
        <begin position="314"/>
        <end position="341"/>
    </location>
</feature>
<dbReference type="GO" id="GO:0003924">
    <property type="term" value="F:GTPase activity"/>
    <property type="evidence" value="ECO:0007669"/>
    <property type="project" value="UniProtKB-UniRule"/>
</dbReference>
<dbReference type="GO" id="GO:0005525">
    <property type="term" value="F:GTP binding"/>
    <property type="evidence" value="ECO:0007669"/>
    <property type="project" value="UniProtKB-UniRule"/>
</dbReference>
<evidence type="ECO:0000256" key="2">
    <source>
        <dbReference type="ARBA" id="ARBA00022741"/>
    </source>
</evidence>
<feature type="region of interest" description="Disordered" evidence="11">
    <location>
        <begin position="380"/>
        <end position="401"/>
    </location>
</feature>
<evidence type="ECO:0000256" key="11">
    <source>
        <dbReference type="SAM" id="MobiDB-lite"/>
    </source>
</evidence>
<comment type="caution">
    <text evidence="13">The sequence shown here is derived from an EMBL/GenBank/DDBJ whole genome shotgun (WGS) entry which is preliminary data.</text>
</comment>
<dbReference type="InterPro" id="IPR013822">
    <property type="entry name" value="Signal_recog_particl_SRP54_hlx"/>
</dbReference>
<dbReference type="CDD" id="cd18539">
    <property type="entry name" value="SRP_G"/>
    <property type="match status" value="1"/>
</dbReference>
<dbReference type="PROSITE" id="PS00300">
    <property type="entry name" value="SRP54"/>
    <property type="match status" value="1"/>
</dbReference>
<keyword evidence="4 9" id="KW-0694">RNA-binding</keyword>
<dbReference type="NCBIfam" id="TIGR00959">
    <property type="entry name" value="ffh"/>
    <property type="match status" value="1"/>
</dbReference>
<evidence type="ECO:0000259" key="12">
    <source>
        <dbReference type="PROSITE" id="PS00300"/>
    </source>
</evidence>
<evidence type="ECO:0000256" key="4">
    <source>
        <dbReference type="ARBA" id="ARBA00022884"/>
    </source>
</evidence>
<dbReference type="Pfam" id="PF02881">
    <property type="entry name" value="SRP54_N"/>
    <property type="match status" value="1"/>
</dbReference>
<dbReference type="GO" id="GO:0006614">
    <property type="term" value="P:SRP-dependent cotranslational protein targeting to membrane"/>
    <property type="evidence" value="ECO:0007669"/>
    <property type="project" value="InterPro"/>
</dbReference>
<dbReference type="EC" id="3.6.5.4" evidence="9"/>
<keyword evidence="7 9" id="KW-0687">Ribonucleoprotein</keyword>
<gene>
    <name evidence="9" type="primary">ffh</name>
    <name evidence="13" type="ORF">E6H04_07670</name>
</gene>
<feature type="domain" description="SRP54-type proteins GTP-binding" evidence="12">
    <location>
        <begin position="267"/>
        <end position="280"/>
    </location>
</feature>
<keyword evidence="6 9" id="KW-0733">Signal recognition particle</keyword>
<comment type="function">
    <text evidence="9">Involved in targeting and insertion of nascent membrane proteins into the cytoplasmic membrane. Binds to the hydrophobic signal sequence of the ribosome-nascent chain (RNC) as it emerges from the ribosomes. The SRP-RNC complex is then targeted to the cytoplasmic membrane where it interacts with the SRP receptor FtsY.</text>
</comment>
<dbReference type="SUPFAM" id="SSF47446">
    <property type="entry name" value="Signal peptide-binding domain"/>
    <property type="match status" value="1"/>
</dbReference>
<dbReference type="Proteomes" id="UP000320048">
    <property type="component" value="Unassembled WGS sequence"/>
</dbReference>
<dbReference type="Gene3D" id="3.40.50.300">
    <property type="entry name" value="P-loop containing nucleotide triphosphate hydrolases"/>
    <property type="match status" value="1"/>
</dbReference>
<evidence type="ECO:0000313" key="13">
    <source>
        <dbReference type="EMBL" id="TMI80945.1"/>
    </source>
</evidence>
<dbReference type="InterPro" id="IPR036891">
    <property type="entry name" value="Signal_recog_part_SRP54_M_sf"/>
</dbReference>
<keyword evidence="5 9" id="KW-0342">GTP-binding</keyword>
<feature type="binding site" evidence="9">
    <location>
        <begin position="188"/>
        <end position="192"/>
    </location>
    <ligand>
        <name>GTP</name>
        <dbReference type="ChEBI" id="CHEBI:37565"/>
    </ligand>
</feature>
<dbReference type="GO" id="GO:0048500">
    <property type="term" value="C:signal recognition particle"/>
    <property type="evidence" value="ECO:0007669"/>
    <property type="project" value="UniProtKB-UniRule"/>
</dbReference>
<dbReference type="HAMAP" id="MF_00306">
    <property type="entry name" value="SRP54"/>
    <property type="match status" value="1"/>
</dbReference>
<dbReference type="Pfam" id="PF02978">
    <property type="entry name" value="SRP_SPB"/>
    <property type="match status" value="1"/>
</dbReference>
<dbReference type="Gene3D" id="1.10.260.30">
    <property type="entry name" value="Signal recognition particle, SRP54 subunit, M-domain"/>
    <property type="match status" value="1"/>
</dbReference>
<comment type="similarity">
    <text evidence="1 9">Belongs to the GTP-binding SRP family. SRP54 subfamily.</text>
</comment>
<organism evidence="13 14">
    <name type="scientific">Candidatus Segetimicrobium genomatis</name>
    <dbReference type="NCBI Taxonomy" id="2569760"/>
    <lineage>
        <taxon>Bacteria</taxon>
        <taxon>Bacillati</taxon>
        <taxon>Candidatus Sysuimicrobiota</taxon>
        <taxon>Candidatus Sysuimicrobiia</taxon>
        <taxon>Candidatus Sysuimicrobiales</taxon>
        <taxon>Candidatus Segetimicrobiaceae</taxon>
        <taxon>Candidatus Segetimicrobium</taxon>
    </lineage>
</organism>
<proteinExistence type="inferred from homology"/>
<dbReference type="InterPro" id="IPR004780">
    <property type="entry name" value="SRP"/>
</dbReference>
<dbReference type="EMBL" id="VBAO01000190">
    <property type="protein sequence ID" value="TMI80945.1"/>
    <property type="molecule type" value="Genomic_DNA"/>
</dbReference>
<dbReference type="InterPro" id="IPR042101">
    <property type="entry name" value="SRP54_N_sf"/>
</dbReference>
<evidence type="ECO:0000256" key="7">
    <source>
        <dbReference type="ARBA" id="ARBA00023274"/>
    </source>
</evidence>
<evidence type="ECO:0000256" key="8">
    <source>
        <dbReference type="ARBA" id="ARBA00048027"/>
    </source>
</evidence>
<dbReference type="SMART" id="SM00963">
    <property type="entry name" value="SRP54_N"/>
    <property type="match status" value="1"/>
</dbReference>
<dbReference type="AlphaFoldDB" id="A0A537JBQ7"/>
<reference evidence="13 14" key="1">
    <citation type="journal article" date="2019" name="Nat. Microbiol.">
        <title>Mediterranean grassland soil C-N compound turnover is dependent on rainfall and depth, and is mediated by genomically divergent microorganisms.</title>
        <authorList>
            <person name="Diamond S."/>
            <person name="Andeer P.F."/>
            <person name="Li Z."/>
            <person name="Crits-Christoph A."/>
            <person name="Burstein D."/>
            <person name="Anantharaman K."/>
            <person name="Lane K.R."/>
            <person name="Thomas B.C."/>
            <person name="Pan C."/>
            <person name="Northen T.R."/>
            <person name="Banfield J.F."/>
        </authorList>
    </citation>
    <scope>NUCLEOTIDE SEQUENCE [LARGE SCALE GENOMIC DNA]</scope>
    <source>
        <strain evidence="13">NP_7</strain>
    </source>
</reference>
<dbReference type="Pfam" id="PF00448">
    <property type="entry name" value="SRP54"/>
    <property type="match status" value="1"/>
</dbReference>
<dbReference type="InterPro" id="IPR027417">
    <property type="entry name" value="P-loop_NTPase"/>
</dbReference>
<keyword evidence="10" id="KW-0175">Coiled coil</keyword>
<comment type="subunit">
    <text evidence="9">Part of the signal recognition particle protein translocation system, which is composed of SRP and FtsY.</text>
</comment>
<dbReference type="PANTHER" id="PTHR11564:SF5">
    <property type="entry name" value="SIGNAL RECOGNITION PARTICLE SUBUNIT SRP54"/>
    <property type="match status" value="1"/>
</dbReference>
<comment type="catalytic activity">
    <reaction evidence="8 9">
        <text>GTP + H2O = GDP + phosphate + H(+)</text>
        <dbReference type="Rhea" id="RHEA:19669"/>
        <dbReference type="ChEBI" id="CHEBI:15377"/>
        <dbReference type="ChEBI" id="CHEBI:15378"/>
        <dbReference type="ChEBI" id="CHEBI:37565"/>
        <dbReference type="ChEBI" id="CHEBI:43474"/>
        <dbReference type="ChEBI" id="CHEBI:58189"/>
        <dbReference type="EC" id="3.6.5.4"/>
    </reaction>
</comment>
<dbReference type="SUPFAM" id="SSF52540">
    <property type="entry name" value="P-loop containing nucleoside triphosphate hydrolases"/>
    <property type="match status" value="1"/>
</dbReference>
<name>A0A537JBQ7_9BACT</name>
<dbReference type="SMART" id="SM00962">
    <property type="entry name" value="SRP54"/>
    <property type="match status" value="1"/>
</dbReference>
<evidence type="ECO:0000256" key="3">
    <source>
        <dbReference type="ARBA" id="ARBA00022801"/>
    </source>
</evidence>
<dbReference type="Gene3D" id="1.20.120.140">
    <property type="entry name" value="Signal recognition particle SRP54, nucleotide-binding domain"/>
    <property type="match status" value="1"/>
</dbReference>
<dbReference type="InterPro" id="IPR003593">
    <property type="entry name" value="AAA+_ATPase"/>
</dbReference>
<evidence type="ECO:0000313" key="14">
    <source>
        <dbReference type="Proteomes" id="UP000320048"/>
    </source>
</evidence>
<comment type="domain">
    <text evidence="9">Composed of three domains: the N-terminal N domain, which is responsible for interactions with the ribosome, the central G domain, which binds GTP, and the C-terminal M domain, which binds the RNA and the signal sequence of the RNC.</text>
</comment>
<evidence type="ECO:0000256" key="5">
    <source>
        <dbReference type="ARBA" id="ARBA00023134"/>
    </source>
</evidence>
<keyword evidence="9" id="KW-0963">Cytoplasm</keyword>
<dbReference type="GO" id="GO:0008312">
    <property type="term" value="F:7S RNA binding"/>
    <property type="evidence" value="ECO:0007669"/>
    <property type="project" value="InterPro"/>
</dbReference>
<feature type="binding site" evidence="9">
    <location>
        <begin position="246"/>
        <end position="249"/>
    </location>
    <ligand>
        <name>GTP</name>
        <dbReference type="ChEBI" id="CHEBI:37565"/>
    </ligand>
</feature>
<dbReference type="PANTHER" id="PTHR11564">
    <property type="entry name" value="SIGNAL RECOGNITION PARTICLE 54K PROTEIN SRP54"/>
    <property type="match status" value="1"/>
</dbReference>
<dbReference type="InterPro" id="IPR004125">
    <property type="entry name" value="Signal_recog_particle_SRP54_M"/>
</dbReference>
<keyword evidence="2 9" id="KW-0547">Nucleotide-binding</keyword>
<keyword evidence="3 9" id="KW-0378">Hydrolase</keyword>
<comment type="subcellular location">
    <subcellularLocation>
        <location evidence="9">Cytoplasm</location>
    </subcellularLocation>
    <text evidence="9">The SRP-RNC complex is targeted to the cytoplasmic membrane.</text>
</comment>
<dbReference type="InterPro" id="IPR022941">
    <property type="entry name" value="SRP54"/>
</dbReference>
<protein>
    <recommendedName>
        <fullName evidence="9">Signal recognition particle protein</fullName>
        <ecNumber evidence="9">3.6.5.4</ecNumber>
    </recommendedName>
    <alternativeName>
        <fullName evidence="9">Fifty-four homolog</fullName>
    </alternativeName>
</protein>
<feature type="binding site" evidence="9">
    <location>
        <begin position="107"/>
        <end position="114"/>
    </location>
    <ligand>
        <name>GTP</name>
        <dbReference type="ChEBI" id="CHEBI:37565"/>
    </ligand>
</feature>
<evidence type="ECO:0000256" key="9">
    <source>
        <dbReference type="HAMAP-Rule" id="MF_00306"/>
    </source>
</evidence>
<evidence type="ECO:0000256" key="10">
    <source>
        <dbReference type="SAM" id="Coils"/>
    </source>
</evidence>
<accession>A0A537JBQ7</accession>
<evidence type="ECO:0000256" key="1">
    <source>
        <dbReference type="ARBA" id="ARBA00005450"/>
    </source>
</evidence>
<sequence length="442" mass="48321">MFEQLQGRLSGILTRLRGRGRLGAEDVDQALREVRLALLEADVHFKVAREFVDRVREAAVGQEVWKSLTPGQQVVQIVFGELTRLLGAVHHPLRLAPHPPTVLLLVGLHGTGKTTTAGKLALHLKKQGRSVLLAATDVHRPAAVTQLEVLGKAAGIPVFAPGREGDPVEIARRALEHARTSADVLVIDTAGRLHVDPALLAELTRIREATAPHATLLVLDAMAGQDAVRMAEGFRGAVPIDGLILTKLDGDARGGAALSVVAALDRPIVFVGTGERLEALEPFHPDRIASRILGMGDVLTLIERAQEQVTAEQAREMERKLKRAEFTLEDFTKQLRQLRAMGPLDQVLGMLPGLGARMRGVDVDERTLGRIEAMINSMTPDERRHPDHIDGSRRRRIARGSGTSIQEVNRLIRQFDEVKKMLRQFGSGGQRKGKFPMPFPPG</sequence>
<feature type="compositionally biased region" description="Basic and acidic residues" evidence="11">
    <location>
        <begin position="380"/>
        <end position="392"/>
    </location>
</feature>